<dbReference type="Pfam" id="PF00383">
    <property type="entry name" value="dCMP_cyt_deam_1"/>
    <property type="match status" value="1"/>
</dbReference>
<accession>A0A0C4YJT3</accession>
<dbReference type="FunFam" id="3.40.140.10:FF:000051">
    <property type="entry name" value="Nucleoside deaminase"/>
    <property type="match status" value="1"/>
</dbReference>
<sequence length="187" mass="19451">MTTLIAADATAAATALSQQDLRLLREAIRLSEASRARGRHPFAALVADADGNVIASAGNNSMPPEGDPTQHAELAAAAEAARKLSPQALASATLYTSAEPCCMCAGAIYWCNIGRVVYALSEHRLLTLTGAHPENPTFSLPCREVFARGQHSVAVLGPALEDEAARAHAGFWQDSPAVSASTISDSA</sequence>
<feature type="domain" description="CMP/dCMP-type deaminase" evidence="1">
    <location>
        <begin position="18"/>
        <end position="142"/>
    </location>
</feature>
<reference evidence="2 3" key="1">
    <citation type="journal article" date="2015" name="Genome Announc.">
        <title>Complete Genome Sequence of Cupriavidus basilensis 4G11, Isolated from the Oak Ridge Field Research Center Site.</title>
        <authorList>
            <person name="Ray J."/>
            <person name="Waters R.J."/>
            <person name="Skerker J.M."/>
            <person name="Kuehl J.V."/>
            <person name="Price M.N."/>
            <person name="Huang J."/>
            <person name="Chakraborty R."/>
            <person name="Arkin A.P."/>
            <person name="Deutschbauer A."/>
        </authorList>
    </citation>
    <scope>NUCLEOTIDE SEQUENCE [LARGE SCALE GENOMIC DNA]</scope>
    <source>
        <strain evidence="2">4G11</strain>
    </source>
</reference>
<dbReference type="InterPro" id="IPR002125">
    <property type="entry name" value="CMP_dCMP_dom"/>
</dbReference>
<evidence type="ECO:0000259" key="1">
    <source>
        <dbReference type="PROSITE" id="PS51747"/>
    </source>
</evidence>
<organism evidence="2 3">
    <name type="scientific">Cupriavidus basilensis</name>
    <dbReference type="NCBI Taxonomy" id="68895"/>
    <lineage>
        <taxon>Bacteria</taxon>
        <taxon>Pseudomonadati</taxon>
        <taxon>Pseudomonadota</taxon>
        <taxon>Betaproteobacteria</taxon>
        <taxon>Burkholderiales</taxon>
        <taxon>Burkholderiaceae</taxon>
        <taxon>Cupriavidus</taxon>
    </lineage>
</organism>
<name>A0A0C4YJT3_9BURK</name>
<dbReference type="InterPro" id="IPR016193">
    <property type="entry name" value="Cytidine_deaminase-like"/>
</dbReference>
<dbReference type="PANTHER" id="PTHR11079:SF179">
    <property type="entry name" value="TRNA(ADENINE(34)) DEAMINASE, CHLOROPLASTIC"/>
    <property type="match status" value="1"/>
</dbReference>
<dbReference type="GO" id="GO:0003824">
    <property type="term" value="F:catalytic activity"/>
    <property type="evidence" value="ECO:0007669"/>
    <property type="project" value="InterPro"/>
</dbReference>
<evidence type="ECO:0000313" key="2">
    <source>
        <dbReference type="EMBL" id="AJG23333.1"/>
    </source>
</evidence>
<keyword evidence="3" id="KW-1185">Reference proteome</keyword>
<evidence type="ECO:0000313" key="3">
    <source>
        <dbReference type="Proteomes" id="UP000031843"/>
    </source>
</evidence>
<dbReference type="Gene3D" id="3.40.140.10">
    <property type="entry name" value="Cytidine Deaminase, domain 2"/>
    <property type="match status" value="1"/>
</dbReference>
<proteinExistence type="predicted"/>
<dbReference type="PANTHER" id="PTHR11079">
    <property type="entry name" value="CYTOSINE DEAMINASE FAMILY MEMBER"/>
    <property type="match status" value="1"/>
</dbReference>
<dbReference type="OrthoDB" id="9802676at2"/>
<dbReference type="PROSITE" id="PS51747">
    <property type="entry name" value="CYT_DCMP_DEAMINASES_2"/>
    <property type="match status" value="1"/>
</dbReference>
<gene>
    <name evidence="2" type="ORF">RR42_s1745</name>
</gene>
<dbReference type="CDD" id="cd01285">
    <property type="entry name" value="nucleoside_deaminase"/>
    <property type="match status" value="1"/>
</dbReference>
<dbReference type="SUPFAM" id="SSF53927">
    <property type="entry name" value="Cytidine deaminase-like"/>
    <property type="match status" value="1"/>
</dbReference>
<dbReference type="KEGG" id="cbw:RR42_s1745"/>
<dbReference type="EMBL" id="CP010537">
    <property type="protein sequence ID" value="AJG23333.1"/>
    <property type="molecule type" value="Genomic_DNA"/>
</dbReference>
<dbReference type="STRING" id="68895.RR42_s1745"/>
<dbReference type="Proteomes" id="UP000031843">
    <property type="component" value="Chromosome secondary"/>
</dbReference>
<protein>
    <submittedName>
        <fullName evidence="2">Cytidine/deoxycytidylate deaminase family protein</fullName>
    </submittedName>
</protein>
<dbReference type="AlphaFoldDB" id="A0A0C4YJT3"/>
<dbReference type="RefSeq" id="WP_052495049.1">
    <property type="nucleotide sequence ID" value="NZ_CP010537.1"/>
</dbReference>